<evidence type="ECO:0000313" key="2">
    <source>
        <dbReference type="Proteomes" id="UP000237752"/>
    </source>
</evidence>
<organism evidence="1 2">
    <name type="scientific">Antricoccus suffuscus</name>
    <dbReference type="NCBI Taxonomy" id="1629062"/>
    <lineage>
        <taxon>Bacteria</taxon>
        <taxon>Bacillati</taxon>
        <taxon>Actinomycetota</taxon>
        <taxon>Actinomycetes</taxon>
        <taxon>Geodermatophilales</taxon>
        <taxon>Antricoccaceae</taxon>
        <taxon>Antricoccus</taxon>
    </lineage>
</organism>
<dbReference type="OrthoDB" id="3403532at2"/>
<dbReference type="AlphaFoldDB" id="A0A2T1A3G0"/>
<dbReference type="EMBL" id="PVUE01000003">
    <property type="protein sequence ID" value="PRZ43126.1"/>
    <property type="molecule type" value="Genomic_DNA"/>
</dbReference>
<comment type="caution">
    <text evidence="1">The sequence shown here is derived from an EMBL/GenBank/DDBJ whole genome shotgun (WGS) entry which is preliminary data.</text>
</comment>
<evidence type="ECO:0000313" key="1">
    <source>
        <dbReference type="EMBL" id="PRZ43126.1"/>
    </source>
</evidence>
<keyword evidence="2" id="KW-1185">Reference proteome</keyword>
<sequence>MAEQMYLFEADGAEPAVDDLDGLLFGPGHVVNRSGTARVSVLTADAWRAEALVTAFGVRGLGGEYNVSRDVERGLQFVARTDFTDELAPLARRWSPGAVRKSSPVKMTPAALRIWVIAAGRPTDSGYLLPLAASEEVRWSVSGSALAGLGVPGALIGVRSGEPAYRISSHKRLSRLAVLVGEPPPDAPVSDWP</sequence>
<reference evidence="1 2" key="1">
    <citation type="submission" date="2018-03" db="EMBL/GenBank/DDBJ databases">
        <title>Genomic Encyclopedia of Archaeal and Bacterial Type Strains, Phase II (KMG-II): from individual species to whole genera.</title>
        <authorList>
            <person name="Goeker M."/>
        </authorList>
    </citation>
    <scope>NUCLEOTIDE SEQUENCE [LARGE SCALE GENOMIC DNA]</scope>
    <source>
        <strain evidence="1 2">DSM 100065</strain>
    </source>
</reference>
<gene>
    <name evidence="1" type="ORF">CLV47_103183</name>
</gene>
<proteinExistence type="predicted"/>
<name>A0A2T1A3G0_9ACTN</name>
<dbReference type="Proteomes" id="UP000237752">
    <property type="component" value="Unassembled WGS sequence"/>
</dbReference>
<dbReference type="RefSeq" id="WP_106348092.1">
    <property type="nucleotide sequence ID" value="NZ_PVUE01000003.1"/>
</dbReference>
<accession>A0A2T1A3G0</accession>
<protein>
    <submittedName>
        <fullName evidence="1">Uncharacterized protein</fullName>
    </submittedName>
</protein>